<dbReference type="Pfam" id="PF01345">
    <property type="entry name" value="DUF11"/>
    <property type="match status" value="2"/>
</dbReference>
<dbReference type="AlphaFoldDB" id="A0A9X9A689"/>
<evidence type="ECO:0000313" key="4">
    <source>
        <dbReference type="Proteomes" id="UP000308444"/>
    </source>
</evidence>
<dbReference type="InterPro" id="IPR051172">
    <property type="entry name" value="Chlamydia_OmcB"/>
</dbReference>
<sequence length="305" mass="31444">GQTTTVTFQVQVTSLPANGTITNEANITFTSQPNPSEPPTTTTTTPPPTTTSVRTAIVNPTKTASPQVVDIGDTITYTITLPNTGNISATNVIVTDPIPAGTTFVPNSVTINSTLQPGINPAGGIQVGTIAAGSTSTVTFQVQVNSLPANGVIRNVGNVTFTYQPDPTKPAITTTNPTPPTTVLVNTAITNPIKTADKTAVDIGDIITYTVTFNNDGTIPSTNVIFTDTIPAGTTFIPNSVVLNNTPVPNSNPATGIPVGTINPDETTTLSFQVLVTQVPAGGVITNEASTTYTYQPDPTRPPVT</sequence>
<feature type="domain" description="DUF11" evidence="2">
    <location>
        <begin position="194"/>
        <end position="299"/>
    </location>
</feature>
<organism evidence="3 4">
    <name type="scientific">Bacillus cereus</name>
    <dbReference type="NCBI Taxonomy" id="1396"/>
    <lineage>
        <taxon>Bacteria</taxon>
        <taxon>Bacillati</taxon>
        <taxon>Bacillota</taxon>
        <taxon>Bacilli</taxon>
        <taxon>Bacillales</taxon>
        <taxon>Bacillaceae</taxon>
        <taxon>Bacillus</taxon>
        <taxon>Bacillus cereus group</taxon>
    </lineage>
</organism>
<accession>A0A9X9A689</accession>
<dbReference type="PANTHER" id="PTHR34819:SF3">
    <property type="entry name" value="CELL SURFACE PROTEIN"/>
    <property type="match status" value="1"/>
</dbReference>
<gene>
    <name evidence="3" type="ORF">FC695_22210</name>
</gene>
<dbReference type="Proteomes" id="UP000308444">
    <property type="component" value="Unassembled WGS sequence"/>
</dbReference>
<dbReference type="InterPro" id="IPR001434">
    <property type="entry name" value="OmcB-like_DUF11"/>
</dbReference>
<dbReference type="EMBL" id="SZOH01001653">
    <property type="protein sequence ID" value="TKJ00194.1"/>
    <property type="molecule type" value="Genomic_DNA"/>
</dbReference>
<evidence type="ECO:0000313" key="3">
    <source>
        <dbReference type="EMBL" id="TKJ00194.1"/>
    </source>
</evidence>
<evidence type="ECO:0000259" key="2">
    <source>
        <dbReference type="Pfam" id="PF01345"/>
    </source>
</evidence>
<feature type="non-terminal residue" evidence="3">
    <location>
        <position position="305"/>
    </location>
</feature>
<feature type="non-terminal residue" evidence="3">
    <location>
        <position position="1"/>
    </location>
</feature>
<dbReference type="InterPro" id="IPR047589">
    <property type="entry name" value="DUF11_rpt"/>
</dbReference>
<dbReference type="NCBIfam" id="TIGR01451">
    <property type="entry name" value="B_ant_repeat"/>
    <property type="match status" value="2"/>
</dbReference>
<dbReference type="Gene3D" id="2.60.40.740">
    <property type="match status" value="2"/>
</dbReference>
<dbReference type="SUPFAM" id="SSF49401">
    <property type="entry name" value="Bacterial adhesins"/>
    <property type="match status" value="2"/>
</dbReference>
<feature type="region of interest" description="Disordered" evidence="1">
    <location>
        <begin position="29"/>
        <end position="51"/>
    </location>
</feature>
<name>A0A9X9A689_BACCE</name>
<feature type="domain" description="DUF11" evidence="2">
    <location>
        <begin position="61"/>
        <end position="167"/>
    </location>
</feature>
<dbReference type="PANTHER" id="PTHR34819">
    <property type="entry name" value="LARGE CYSTEINE-RICH PERIPLASMIC PROTEIN OMCB"/>
    <property type="match status" value="1"/>
</dbReference>
<comment type="caution">
    <text evidence="3">The sequence shown here is derived from an EMBL/GenBank/DDBJ whole genome shotgun (WGS) entry which is preliminary data.</text>
</comment>
<protein>
    <submittedName>
        <fullName evidence="3">DUF11 domain-containing protein</fullName>
    </submittedName>
</protein>
<reference evidence="3 4" key="1">
    <citation type="journal article" date="2019" name="Environ. Microbiol.">
        <title>An active ?-lactamase is a part of an orchestrated cell wall stress resistance network of Bacillus subtilis and related rhizosphere species.</title>
        <authorList>
            <person name="Bucher T."/>
            <person name="Keren-Paz A."/>
            <person name="Hausser J."/>
            <person name="Olender T."/>
            <person name="Cytryn E."/>
            <person name="Kolodkin-Gal I."/>
        </authorList>
    </citation>
    <scope>NUCLEOTIDE SEQUENCE [LARGE SCALE GENOMIC DNA]</scope>
    <source>
        <strain evidence="3 4">I32</strain>
    </source>
</reference>
<evidence type="ECO:0000256" key="1">
    <source>
        <dbReference type="SAM" id="MobiDB-lite"/>
    </source>
</evidence>
<proteinExistence type="predicted"/>
<dbReference type="InterPro" id="IPR008966">
    <property type="entry name" value="Adhesion_dom_sf"/>
</dbReference>